<feature type="transmembrane region" description="Helical" evidence="2">
    <location>
        <begin position="263"/>
        <end position="283"/>
    </location>
</feature>
<feature type="transmembrane region" description="Helical" evidence="2">
    <location>
        <begin position="178"/>
        <end position="195"/>
    </location>
</feature>
<name>A0A8H7Q074_MORIS</name>
<dbReference type="AlphaFoldDB" id="A0A8H7Q074"/>
<dbReference type="InterPro" id="IPR031563">
    <property type="entry name" value="MOT1/MOT2"/>
</dbReference>
<evidence type="ECO:0000313" key="4">
    <source>
        <dbReference type="Proteomes" id="UP000654370"/>
    </source>
</evidence>
<feature type="transmembrane region" description="Helical" evidence="2">
    <location>
        <begin position="360"/>
        <end position="377"/>
    </location>
</feature>
<feature type="region of interest" description="Disordered" evidence="1">
    <location>
        <begin position="431"/>
        <end position="451"/>
    </location>
</feature>
<evidence type="ECO:0000256" key="1">
    <source>
        <dbReference type="SAM" id="MobiDB-lite"/>
    </source>
</evidence>
<evidence type="ECO:0000256" key="2">
    <source>
        <dbReference type="SAM" id="Phobius"/>
    </source>
</evidence>
<reference evidence="3" key="1">
    <citation type="submission" date="2020-12" db="EMBL/GenBank/DDBJ databases">
        <title>Metabolic potential, ecology and presence of endohyphal bacteria is reflected in genomic diversity of Mucoromycotina.</title>
        <authorList>
            <person name="Muszewska A."/>
            <person name="Okrasinska A."/>
            <person name="Steczkiewicz K."/>
            <person name="Drgas O."/>
            <person name="Orlowska M."/>
            <person name="Perlinska-Lenart U."/>
            <person name="Aleksandrzak-Piekarczyk T."/>
            <person name="Szatraj K."/>
            <person name="Zielenkiewicz U."/>
            <person name="Pilsyk S."/>
            <person name="Malc E."/>
            <person name="Mieczkowski P."/>
            <person name="Kruszewska J.S."/>
            <person name="Biernat P."/>
            <person name="Pawlowska J."/>
        </authorList>
    </citation>
    <scope>NUCLEOTIDE SEQUENCE</scope>
    <source>
        <strain evidence="3">WA0000067209</strain>
    </source>
</reference>
<proteinExistence type="predicted"/>
<comment type="caution">
    <text evidence="3">The sequence shown here is derived from an EMBL/GenBank/DDBJ whole genome shotgun (WGS) entry which is preliminary data.</text>
</comment>
<evidence type="ECO:0008006" key="5">
    <source>
        <dbReference type="Google" id="ProtNLM"/>
    </source>
</evidence>
<keyword evidence="2" id="KW-0812">Transmembrane</keyword>
<dbReference type="PANTHER" id="PTHR31970">
    <property type="match status" value="1"/>
</dbReference>
<dbReference type="PANTHER" id="PTHR31970:SF9">
    <property type="entry name" value="MOLYBDATE TRANSPORTER 2"/>
    <property type="match status" value="1"/>
</dbReference>
<feature type="transmembrane region" description="Helical" evidence="2">
    <location>
        <begin position="303"/>
        <end position="325"/>
    </location>
</feature>
<protein>
    <recommendedName>
        <fullName evidence="5">Sulfate transporter</fullName>
    </recommendedName>
</protein>
<dbReference type="Proteomes" id="UP000654370">
    <property type="component" value="Unassembled WGS sequence"/>
</dbReference>
<feature type="transmembrane region" description="Helical" evidence="2">
    <location>
        <begin position="91"/>
        <end position="113"/>
    </location>
</feature>
<evidence type="ECO:0000313" key="3">
    <source>
        <dbReference type="EMBL" id="KAG2182326.1"/>
    </source>
</evidence>
<dbReference type="GO" id="GO:0015098">
    <property type="term" value="F:molybdate ion transmembrane transporter activity"/>
    <property type="evidence" value="ECO:0007669"/>
    <property type="project" value="InterPro"/>
</dbReference>
<feature type="transmembrane region" description="Helical" evidence="2">
    <location>
        <begin position="50"/>
        <end position="70"/>
    </location>
</feature>
<organism evidence="3 4">
    <name type="scientific">Mortierella isabellina</name>
    <name type="common">Filamentous fungus</name>
    <name type="synonym">Umbelopsis isabellina</name>
    <dbReference type="NCBI Taxonomy" id="91625"/>
    <lineage>
        <taxon>Eukaryota</taxon>
        <taxon>Fungi</taxon>
        <taxon>Fungi incertae sedis</taxon>
        <taxon>Mucoromycota</taxon>
        <taxon>Mucoromycotina</taxon>
        <taxon>Umbelopsidomycetes</taxon>
        <taxon>Umbelopsidales</taxon>
        <taxon>Umbelopsidaceae</taxon>
        <taxon>Umbelopsis</taxon>
    </lineage>
</organism>
<feature type="transmembrane region" description="Helical" evidence="2">
    <location>
        <begin position="156"/>
        <end position="171"/>
    </location>
</feature>
<keyword evidence="2" id="KW-1133">Transmembrane helix</keyword>
<sequence>MRPHIRHTYDRIVTNLNIHEISGSLGDLGTLLPLMISLAVSGQINLTSTLWFGGIWNILSGLIYQVPMCVQPMKAIGAVVLASDMTIQQNMAAGLGVGGIIFFLGATRTIHLIDIITPKPVIRGIQLGTGVSLMIKAHGLIKTLQWRISGENWSDNYTWVLLAFILVISCYNSRVPTALILFFIGLLFALIRMFADPEGPTNPPVAGGHYPDTIIVPSPEDFQIGFLNAGLGQIPLTSLNSVIALAALIHDLFPERTASTTSISMSVGIMNLTGCWFGCMPYCHGSGGLAGQYRFGARTEVSIIFLGLCKLLLGIVFGSSLVGLLKLFPTSILSVMLFVSGLELAMAARSVLDNAADSRIKYEHFLVMLVTTGSLVAFSNDGIGFLTGMVTAAIIAAQRLGARCWFERCVNRLQSLRPRNVQEEVDALPTSINLEEPNPEEMPIVHRGAKD</sequence>
<dbReference type="EMBL" id="JAEPQZ010000004">
    <property type="protein sequence ID" value="KAG2182326.1"/>
    <property type="molecule type" value="Genomic_DNA"/>
</dbReference>
<dbReference type="OrthoDB" id="5402974at2759"/>
<feature type="transmembrane region" description="Helical" evidence="2">
    <location>
        <begin position="331"/>
        <end position="348"/>
    </location>
</feature>
<keyword evidence="2" id="KW-0472">Membrane</keyword>
<accession>A0A8H7Q074</accession>
<gene>
    <name evidence="3" type="ORF">INT43_007256</name>
</gene>
<keyword evidence="4" id="KW-1185">Reference proteome</keyword>
<feature type="transmembrane region" description="Helical" evidence="2">
    <location>
        <begin position="21"/>
        <end position="44"/>
    </location>
</feature>
<dbReference type="Pfam" id="PF16983">
    <property type="entry name" value="MFS_MOT1"/>
    <property type="match status" value="2"/>
</dbReference>